<protein>
    <recommendedName>
        <fullName evidence="8">Translation initiation factor eIF4E</fullName>
    </recommendedName>
</protein>
<dbReference type="Pfam" id="PF01652">
    <property type="entry name" value="IF4E"/>
    <property type="match status" value="1"/>
</dbReference>
<dbReference type="OrthoDB" id="17977at2759"/>
<proteinExistence type="inferred from homology"/>
<dbReference type="HOGENOM" id="CLU_043552_5_0_1"/>
<evidence type="ECO:0000256" key="4">
    <source>
        <dbReference type="ARBA" id="ARBA00022917"/>
    </source>
</evidence>
<dbReference type="Gene3D" id="3.30.760.10">
    <property type="entry name" value="RNA Cap, Translation Initiation Factor Eif4e"/>
    <property type="match status" value="1"/>
</dbReference>
<dbReference type="GO" id="GO:0000340">
    <property type="term" value="F:RNA 7-methylguanosine cap binding"/>
    <property type="evidence" value="ECO:0007669"/>
    <property type="project" value="TreeGrafter"/>
</dbReference>
<sequence>MTATISQGISSNVSPGVNSVAEPIRPSLPRRSSSLHKQVIAKLRPLPFQYLWSVWHSKSHFQPPGSNIPPSDAYQLTLLVDSVADIGTFYRIFNNLPWSQVRTKDSIHIFRSGVQPLWEDEENRKGGRWLIRVRPDEGRDVRCWEEICLLCCGGELQAAIAQERDHILGMSFSPRQYFTHISIWTKRGDNLRSIMLMERAILAGLSPDLRPKSSADFNYRRHAEKIDMHNVQMQDRQSQIQAHIQVPVLHASMGLGSMIRRPGPVRALTVG</sequence>
<dbReference type="VEuPathDB" id="FungiDB:PV07_00267"/>
<dbReference type="STRING" id="569365.A0A0D2CU30"/>
<dbReference type="PANTHER" id="PTHR11960">
    <property type="entry name" value="EUKARYOTIC TRANSLATION INITIATION FACTOR 4E RELATED"/>
    <property type="match status" value="1"/>
</dbReference>
<dbReference type="EMBL" id="KN847040">
    <property type="protein sequence ID" value="KIW33415.1"/>
    <property type="molecule type" value="Genomic_DNA"/>
</dbReference>
<keyword evidence="1 5" id="KW-0396">Initiation factor</keyword>
<evidence type="ECO:0008006" key="8">
    <source>
        <dbReference type="Google" id="ProtNLM"/>
    </source>
</evidence>
<dbReference type="PANTHER" id="PTHR11960:SF66">
    <property type="entry name" value="EUKARYOTIC TRANSLATION INITIATION FACTOR 4E TYPE 3"/>
    <property type="match status" value="1"/>
</dbReference>
<dbReference type="GO" id="GO:0006417">
    <property type="term" value="P:regulation of translation"/>
    <property type="evidence" value="ECO:0007669"/>
    <property type="project" value="UniProtKB-KW"/>
</dbReference>
<dbReference type="GO" id="GO:0003743">
    <property type="term" value="F:translation initiation factor activity"/>
    <property type="evidence" value="ECO:0007669"/>
    <property type="project" value="UniProtKB-KW"/>
</dbReference>
<dbReference type="InterPro" id="IPR001040">
    <property type="entry name" value="TIF_eIF_4E"/>
</dbReference>
<evidence type="ECO:0000313" key="7">
    <source>
        <dbReference type="Proteomes" id="UP000054466"/>
    </source>
</evidence>
<evidence type="ECO:0000256" key="5">
    <source>
        <dbReference type="RuleBase" id="RU004374"/>
    </source>
</evidence>
<keyword evidence="2" id="KW-0810">Translation regulation</keyword>
<evidence type="ECO:0000313" key="6">
    <source>
        <dbReference type="EMBL" id="KIW33415.1"/>
    </source>
</evidence>
<dbReference type="AlphaFoldDB" id="A0A0D2CU30"/>
<dbReference type="SUPFAM" id="SSF55418">
    <property type="entry name" value="eIF4e-like"/>
    <property type="match status" value="1"/>
</dbReference>
<evidence type="ECO:0000256" key="2">
    <source>
        <dbReference type="ARBA" id="ARBA00022845"/>
    </source>
</evidence>
<keyword evidence="3 5" id="KW-0694">RNA-binding</keyword>
<gene>
    <name evidence="6" type="ORF">PV07_00267</name>
</gene>
<dbReference type="GeneID" id="27339461"/>
<reference evidence="6 7" key="1">
    <citation type="submission" date="2015-01" db="EMBL/GenBank/DDBJ databases">
        <title>The Genome Sequence of Cladophialophora immunda CBS83496.</title>
        <authorList>
            <consortium name="The Broad Institute Genomics Platform"/>
            <person name="Cuomo C."/>
            <person name="de Hoog S."/>
            <person name="Gorbushina A."/>
            <person name="Stielow B."/>
            <person name="Teixiera M."/>
            <person name="Abouelleil A."/>
            <person name="Chapman S.B."/>
            <person name="Priest M."/>
            <person name="Young S.K."/>
            <person name="Wortman J."/>
            <person name="Nusbaum C."/>
            <person name="Birren B."/>
        </authorList>
    </citation>
    <scope>NUCLEOTIDE SEQUENCE [LARGE SCALE GENOMIC DNA]</scope>
    <source>
        <strain evidence="6 7">CBS 83496</strain>
    </source>
</reference>
<organism evidence="6 7">
    <name type="scientific">Cladophialophora immunda</name>
    <dbReference type="NCBI Taxonomy" id="569365"/>
    <lineage>
        <taxon>Eukaryota</taxon>
        <taxon>Fungi</taxon>
        <taxon>Dikarya</taxon>
        <taxon>Ascomycota</taxon>
        <taxon>Pezizomycotina</taxon>
        <taxon>Eurotiomycetes</taxon>
        <taxon>Chaetothyriomycetidae</taxon>
        <taxon>Chaetothyriales</taxon>
        <taxon>Herpotrichiellaceae</taxon>
        <taxon>Cladophialophora</taxon>
    </lineage>
</organism>
<accession>A0A0D2CU30</accession>
<name>A0A0D2CU30_9EURO</name>
<dbReference type="RefSeq" id="XP_016253631.1">
    <property type="nucleotide sequence ID" value="XM_016386703.1"/>
</dbReference>
<comment type="similarity">
    <text evidence="5">Belongs to the eukaryotic initiation factor 4E family.</text>
</comment>
<evidence type="ECO:0000256" key="1">
    <source>
        <dbReference type="ARBA" id="ARBA00022540"/>
    </source>
</evidence>
<dbReference type="InterPro" id="IPR023398">
    <property type="entry name" value="TIF_eIF4e-like"/>
</dbReference>
<dbReference type="Proteomes" id="UP000054466">
    <property type="component" value="Unassembled WGS sequence"/>
</dbReference>
<dbReference type="GO" id="GO:0016281">
    <property type="term" value="C:eukaryotic translation initiation factor 4F complex"/>
    <property type="evidence" value="ECO:0007669"/>
    <property type="project" value="TreeGrafter"/>
</dbReference>
<keyword evidence="7" id="KW-1185">Reference proteome</keyword>
<keyword evidence="4 5" id="KW-0648">Protein biosynthesis</keyword>
<evidence type="ECO:0000256" key="3">
    <source>
        <dbReference type="ARBA" id="ARBA00022884"/>
    </source>
</evidence>